<proteinExistence type="inferred from homology"/>
<gene>
    <name evidence="3" type="ORF">JOC95_001482</name>
</gene>
<accession>A0ABS2NY83</accession>
<dbReference type="Gene3D" id="3.90.1300.10">
    <property type="entry name" value="Amidase signature (AS) domain"/>
    <property type="match status" value="1"/>
</dbReference>
<feature type="domain" description="Amidase" evidence="2">
    <location>
        <begin position="27"/>
        <end position="476"/>
    </location>
</feature>
<dbReference type="InterPro" id="IPR020556">
    <property type="entry name" value="Amidase_CS"/>
</dbReference>
<comment type="similarity">
    <text evidence="1">Belongs to the amidase family.</text>
</comment>
<keyword evidence="3" id="KW-0378">Hydrolase</keyword>
<sequence length="497" mass="54379">MKVEEYVSYDGLGLAELVKAKKVSPEELVNLAISQIDKCNPSLNAVIHTIYDRAKTSAKDNIEGPFAGVPMLLKDFSQELKGEPISGGSRALRTYRSTSDSEYVTRLRKSGFLFLGQTNVPELAILAYTEPVEYGPTRNPWNRDHTPGGSSGGSGAAVASGMVPIAGANDGGGSIRIPAAYCGLFGLKPTRGRTPVGPQNGRFLHGAAVEHVLTRTVRDSAAVLDELNGFEKGAAFTVLPFDESYLQTMERPLDKKRKIAFSIKSPIGTEVNAACIEAVMKTVHFLESSGFHVEDVDAPVDGKKVAKGFLTTYFAEISASIARMEEVLGRKASYRDMEPQTWLMGLMGKEITAQEFVLSMREWDIAAYAMESFHEDYDFYITPTTAFTPARIGEHELKRVEKLALQITGKMGKAGFLKKMGLVDQMVEDAFKRVPFTQLANLTGQPAMSVPLHVTEDGLPVGVQFMAARGREDLLLQMASFLEKSDLWESVPKKCMI</sequence>
<dbReference type="Proteomes" id="UP000737402">
    <property type="component" value="Unassembled WGS sequence"/>
</dbReference>
<evidence type="ECO:0000256" key="1">
    <source>
        <dbReference type="ARBA" id="ARBA00009199"/>
    </source>
</evidence>
<name>A0ABS2NY83_9BACI</name>
<dbReference type="SUPFAM" id="SSF75304">
    <property type="entry name" value="Amidase signature (AS) enzymes"/>
    <property type="match status" value="1"/>
</dbReference>
<dbReference type="RefSeq" id="WP_204414797.1">
    <property type="nucleotide sequence ID" value="NZ_JAFBED010000003.1"/>
</dbReference>
<dbReference type="InterPro" id="IPR000120">
    <property type="entry name" value="Amidase"/>
</dbReference>
<dbReference type="PANTHER" id="PTHR11895">
    <property type="entry name" value="TRANSAMIDASE"/>
    <property type="match status" value="1"/>
</dbReference>
<dbReference type="PANTHER" id="PTHR11895:SF7">
    <property type="entry name" value="GLUTAMYL-TRNA(GLN) AMIDOTRANSFERASE SUBUNIT A, MITOCHONDRIAL"/>
    <property type="match status" value="1"/>
</dbReference>
<comment type="caution">
    <text evidence="3">The sequence shown here is derived from an EMBL/GenBank/DDBJ whole genome shotgun (WGS) entry which is preliminary data.</text>
</comment>
<dbReference type="EMBL" id="JAFBED010000003">
    <property type="protein sequence ID" value="MBM7619630.1"/>
    <property type="molecule type" value="Genomic_DNA"/>
</dbReference>
<reference evidence="3 4" key="1">
    <citation type="submission" date="2021-01" db="EMBL/GenBank/DDBJ databases">
        <title>Genomic Encyclopedia of Type Strains, Phase IV (KMG-IV): sequencing the most valuable type-strain genomes for metagenomic binning, comparative biology and taxonomic classification.</title>
        <authorList>
            <person name="Goeker M."/>
        </authorList>
    </citation>
    <scope>NUCLEOTIDE SEQUENCE [LARGE SCALE GENOMIC DNA]</scope>
    <source>
        <strain evidence="3 4">DSM 25879</strain>
    </source>
</reference>
<dbReference type="InterPro" id="IPR023631">
    <property type="entry name" value="Amidase_dom"/>
</dbReference>
<organism evidence="3 4">
    <name type="scientific">Sutcliffiella tianshenii</name>
    <dbReference type="NCBI Taxonomy" id="1463404"/>
    <lineage>
        <taxon>Bacteria</taxon>
        <taxon>Bacillati</taxon>
        <taxon>Bacillota</taxon>
        <taxon>Bacilli</taxon>
        <taxon>Bacillales</taxon>
        <taxon>Bacillaceae</taxon>
        <taxon>Sutcliffiella</taxon>
    </lineage>
</organism>
<dbReference type="InterPro" id="IPR036928">
    <property type="entry name" value="AS_sf"/>
</dbReference>
<dbReference type="EC" id="3.5.1.4" evidence="3"/>
<dbReference type="Pfam" id="PF01425">
    <property type="entry name" value="Amidase"/>
    <property type="match status" value="1"/>
</dbReference>
<dbReference type="GO" id="GO:0004040">
    <property type="term" value="F:amidase activity"/>
    <property type="evidence" value="ECO:0007669"/>
    <property type="project" value="UniProtKB-EC"/>
</dbReference>
<evidence type="ECO:0000259" key="2">
    <source>
        <dbReference type="Pfam" id="PF01425"/>
    </source>
</evidence>
<keyword evidence="4" id="KW-1185">Reference proteome</keyword>
<dbReference type="PROSITE" id="PS00571">
    <property type="entry name" value="AMIDASES"/>
    <property type="match status" value="1"/>
</dbReference>
<protein>
    <submittedName>
        <fullName evidence="3">Amidase</fullName>
        <ecNumber evidence="3">3.5.1.4</ecNumber>
    </submittedName>
</protein>
<evidence type="ECO:0000313" key="4">
    <source>
        <dbReference type="Proteomes" id="UP000737402"/>
    </source>
</evidence>
<evidence type="ECO:0000313" key="3">
    <source>
        <dbReference type="EMBL" id="MBM7619630.1"/>
    </source>
</evidence>